<dbReference type="RefSeq" id="WP_285388117.1">
    <property type="nucleotide sequence ID" value="NZ_JASSVS010000001.1"/>
</dbReference>
<dbReference type="InterPro" id="IPR013780">
    <property type="entry name" value="Glyco_hydro_b"/>
</dbReference>
<accession>A0ABT7I6N5</accession>
<organism evidence="1 2">
    <name type="scientific">Marinobacter azerbaijanicus</name>
    <dbReference type="NCBI Taxonomy" id="3050455"/>
    <lineage>
        <taxon>Bacteria</taxon>
        <taxon>Pseudomonadati</taxon>
        <taxon>Pseudomonadota</taxon>
        <taxon>Gammaproteobacteria</taxon>
        <taxon>Pseudomonadales</taxon>
        <taxon>Marinobacteraceae</taxon>
        <taxon>Marinobacter</taxon>
    </lineage>
</organism>
<dbReference type="InterPro" id="IPR017853">
    <property type="entry name" value="GH"/>
</dbReference>
<dbReference type="Proteomes" id="UP001227964">
    <property type="component" value="Unassembled WGS sequence"/>
</dbReference>
<dbReference type="PANTHER" id="PTHR42767:SF1">
    <property type="entry name" value="ENDO-BETA-1,6-GALACTANASE-LIKE DOMAIN-CONTAINING PROTEIN"/>
    <property type="match status" value="1"/>
</dbReference>
<reference evidence="1 2" key="1">
    <citation type="submission" date="2023-06" db="EMBL/GenBank/DDBJ databases">
        <title>Marinobacter azerbaijanicus a moderately halophilic, isolated from Urmia Lake in Azerbaijan region of Iran.</title>
        <authorList>
            <person name="Sanchez-Porro C."/>
            <person name="Aghdam E.M."/>
            <person name="Saheb S.M."/>
            <person name="Tarhriz V."/>
            <person name="Kazemi E."/>
            <person name="Ammozegar M.A."/>
            <person name="Ventosa A."/>
            <person name="Hejazi M.S."/>
        </authorList>
    </citation>
    <scope>NUCLEOTIDE SEQUENCE [LARGE SCALE GENOMIC DNA]</scope>
    <source>
        <strain evidence="1 2">TBZ242</strain>
    </source>
</reference>
<dbReference type="PANTHER" id="PTHR42767">
    <property type="entry name" value="ENDO-BETA-1,6-GALACTANASE"/>
    <property type="match status" value="1"/>
</dbReference>
<dbReference type="EMBL" id="JASSVS010000001">
    <property type="protein sequence ID" value="MDL0429757.1"/>
    <property type="molecule type" value="Genomic_DNA"/>
</dbReference>
<dbReference type="InterPro" id="IPR039743">
    <property type="entry name" value="6GAL/EXGAL"/>
</dbReference>
<comment type="caution">
    <text evidence="1">The sequence shown here is derived from an EMBL/GenBank/DDBJ whole genome shotgun (WGS) entry which is preliminary data.</text>
</comment>
<dbReference type="SUPFAM" id="SSF51445">
    <property type="entry name" value="(Trans)glycosidases"/>
    <property type="match status" value="1"/>
</dbReference>
<gene>
    <name evidence="1" type="ORF">QPM17_01355</name>
</gene>
<protein>
    <submittedName>
        <fullName evidence="1">Glycoside hydrolase family 30 beta sandwich domain-containing protein</fullName>
    </submittedName>
</protein>
<sequence length="529" mass="58428">MKLTIESLSHPSRLASTRWSGLFRILAIVFSSLLGACAASPHSLSADAGKKVETINVRIDNAIEYQEMAGFGATTLAGIMVAGNGVRDLLSSGLRDQAVKAIYGDVGLNLGSLQLWLEPENDNEDPLVVEKEGFRWDVSDAILQRLVRHAEPFGFSDYSLGLTIDLRTELSWMKELRERSYRRYLQEVAEHVVAGVSHWQEITGATPKHITLFNEPLSGNRELEGGSLTEVVDIIKIVGKRLQDAGFSRIKFIVPAEETVAKSIETSQAILADAVARSYVGALAYHAYPYDSAYSSARRILETSARGLPDKDEIHKRKQLYELAARHDIPVWMTEASEGPGRADYPFGSPENLRARANHIHDELVYANASAYFAMYNLWDRQSHEAHFQDRGIDLFSESSHVVLADQTTSTIHISGIGYAIGHFARWVLPGSVRIDAESDDPLLKVSAFRSDKESRLVLMVINNASSAAKLNFNLKNMTMQGAATGEYSDRASRWKDLSKLTPQDNKTFQLTVGPTSVTSVAVSLMALD</sequence>
<dbReference type="GO" id="GO:0016787">
    <property type="term" value="F:hydrolase activity"/>
    <property type="evidence" value="ECO:0007669"/>
    <property type="project" value="UniProtKB-KW"/>
</dbReference>
<dbReference type="Gene3D" id="3.20.20.80">
    <property type="entry name" value="Glycosidases"/>
    <property type="match status" value="1"/>
</dbReference>
<proteinExistence type="predicted"/>
<dbReference type="Gene3D" id="2.60.40.1180">
    <property type="entry name" value="Golgi alpha-mannosidase II"/>
    <property type="match status" value="1"/>
</dbReference>
<evidence type="ECO:0000313" key="1">
    <source>
        <dbReference type="EMBL" id="MDL0429757.1"/>
    </source>
</evidence>
<evidence type="ECO:0000313" key="2">
    <source>
        <dbReference type="Proteomes" id="UP001227964"/>
    </source>
</evidence>
<name>A0ABT7I6N5_9GAMM</name>
<keyword evidence="1" id="KW-0378">Hydrolase</keyword>
<dbReference type="SUPFAM" id="SSF51011">
    <property type="entry name" value="Glycosyl hydrolase domain"/>
    <property type="match status" value="1"/>
</dbReference>
<keyword evidence="2" id="KW-1185">Reference proteome</keyword>